<feature type="region of interest" description="Disordered" evidence="1">
    <location>
        <begin position="33"/>
        <end position="63"/>
    </location>
</feature>
<gene>
    <name evidence="2" type="ORF">K443DRAFT_110577</name>
</gene>
<name>A0A0C9WZF2_9AGAR</name>
<protein>
    <submittedName>
        <fullName evidence="2">Uncharacterized protein</fullName>
    </submittedName>
</protein>
<accession>A0A0C9WZF2</accession>
<feature type="non-terminal residue" evidence="2">
    <location>
        <position position="63"/>
    </location>
</feature>
<dbReference type="AlphaFoldDB" id="A0A0C9WZF2"/>
<evidence type="ECO:0000256" key="1">
    <source>
        <dbReference type="SAM" id="MobiDB-lite"/>
    </source>
</evidence>
<reference evidence="2 3" key="1">
    <citation type="submission" date="2014-04" db="EMBL/GenBank/DDBJ databases">
        <authorList>
            <consortium name="DOE Joint Genome Institute"/>
            <person name="Kuo A."/>
            <person name="Kohler A."/>
            <person name="Nagy L.G."/>
            <person name="Floudas D."/>
            <person name="Copeland A."/>
            <person name="Barry K.W."/>
            <person name="Cichocki N."/>
            <person name="Veneault-Fourrey C."/>
            <person name="LaButti K."/>
            <person name="Lindquist E.A."/>
            <person name="Lipzen A."/>
            <person name="Lundell T."/>
            <person name="Morin E."/>
            <person name="Murat C."/>
            <person name="Sun H."/>
            <person name="Tunlid A."/>
            <person name="Henrissat B."/>
            <person name="Grigoriev I.V."/>
            <person name="Hibbett D.S."/>
            <person name="Martin F."/>
            <person name="Nordberg H.P."/>
            <person name="Cantor M.N."/>
            <person name="Hua S.X."/>
        </authorList>
    </citation>
    <scope>NUCLEOTIDE SEQUENCE [LARGE SCALE GENOMIC DNA]</scope>
    <source>
        <strain evidence="2 3">LaAM-08-1</strain>
    </source>
</reference>
<evidence type="ECO:0000313" key="3">
    <source>
        <dbReference type="Proteomes" id="UP000054477"/>
    </source>
</evidence>
<organism evidence="2 3">
    <name type="scientific">Laccaria amethystina LaAM-08-1</name>
    <dbReference type="NCBI Taxonomy" id="1095629"/>
    <lineage>
        <taxon>Eukaryota</taxon>
        <taxon>Fungi</taxon>
        <taxon>Dikarya</taxon>
        <taxon>Basidiomycota</taxon>
        <taxon>Agaricomycotina</taxon>
        <taxon>Agaricomycetes</taxon>
        <taxon>Agaricomycetidae</taxon>
        <taxon>Agaricales</taxon>
        <taxon>Agaricineae</taxon>
        <taxon>Hydnangiaceae</taxon>
        <taxon>Laccaria</taxon>
    </lineage>
</organism>
<reference evidence="3" key="2">
    <citation type="submission" date="2015-01" db="EMBL/GenBank/DDBJ databases">
        <title>Evolutionary Origins and Diversification of the Mycorrhizal Mutualists.</title>
        <authorList>
            <consortium name="DOE Joint Genome Institute"/>
            <consortium name="Mycorrhizal Genomics Consortium"/>
            <person name="Kohler A."/>
            <person name="Kuo A."/>
            <person name="Nagy L.G."/>
            <person name="Floudas D."/>
            <person name="Copeland A."/>
            <person name="Barry K.W."/>
            <person name="Cichocki N."/>
            <person name="Veneault-Fourrey C."/>
            <person name="LaButti K."/>
            <person name="Lindquist E.A."/>
            <person name="Lipzen A."/>
            <person name="Lundell T."/>
            <person name="Morin E."/>
            <person name="Murat C."/>
            <person name="Riley R."/>
            <person name="Ohm R."/>
            <person name="Sun H."/>
            <person name="Tunlid A."/>
            <person name="Henrissat B."/>
            <person name="Grigoriev I.V."/>
            <person name="Hibbett D.S."/>
            <person name="Martin F."/>
        </authorList>
    </citation>
    <scope>NUCLEOTIDE SEQUENCE [LARGE SCALE GENOMIC DNA]</scope>
    <source>
        <strain evidence="3">LaAM-08-1</strain>
    </source>
</reference>
<sequence length="63" mass="7104">IVTEMVDGWIEVPIVHEPIVRNRFEKKNLLRLRGTENSRSCPTPLNDPLESPSSKGDLFTDVG</sequence>
<dbReference type="EMBL" id="KN838798">
    <property type="protein sequence ID" value="KIJ94348.1"/>
    <property type="molecule type" value="Genomic_DNA"/>
</dbReference>
<dbReference type="Proteomes" id="UP000054477">
    <property type="component" value="Unassembled WGS sequence"/>
</dbReference>
<proteinExistence type="predicted"/>
<dbReference type="HOGENOM" id="CLU_2928988_0_0_1"/>
<keyword evidence="3" id="KW-1185">Reference proteome</keyword>
<evidence type="ECO:0000313" key="2">
    <source>
        <dbReference type="EMBL" id="KIJ94348.1"/>
    </source>
</evidence>